<dbReference type="EMBL" id="LAZR01011039">
    <property type="protein sequence ID" value="KKM63761.1"/>
    <property type="molecule type" value="Genomic_DNA"/>
</dbReference>
<accession>A0A0F9JMX3</accession>
<sequence>MKCNNCELKIKDYNNQCDYCKLYWCSDCYFEISCNIKNCNNNMCEDCNSLCCNCENNICNDHMKVCDDCLEYFCINCVYYERKGKNWICVKCA</sequence>
<evidence type="ECO:0000313" key="1">
    <source>
        <dbReference type="EMBL" id="KKM63761.1"/>
    </source>
</evidence>
<organism evidence="1">
    <name type="scientific">marine sediment metagenome</name>
    <dbReference type="NCBI Taxonomy" id="412755"/>
    <lineage>
        <taxon>unclassified sequences</taxon>
        <taxon>metagenomes</taxon>
        <taxon>ecological metagenomes</taxon>
    </lineage>
</organism>
<comment type="caution">
    <text evidence="1">The sequence shown here is derived from an EMBL/GenBank/DDBJ whole genome shotgun (WGS) entry which is preliminary data.</text>
</comment>
<name>A0A0F9JMX3_9ZZZZ</name>
<proteinExistence type="predicted"/>
<dbReference type="AlphaFoldDB" id="A0A0F9JMX3"/>
<reference evidence="1" key="1">
    <citation type="journal article" date="2015" name="Nature">
        <title>Complex archaea that bridge the gap between prokaryotes and eukaryotes.</title>
        <authorList>
            <person name="Spang A."/>
            <person name="Saw J.H."/>
            <person name="Jorgensen S.L."/>
            <person name="Zaremba-Niedzwiedzka K."/>
            <person name="Martijn J."/>
            <person name="Lind A.E."/>
            <person name="van Eijk R."/>
            <person name="Schleper C."/>
            <person name="Guy L."/>
            <person name="Ettema T.J."/>
        </authorList>
    </citation>
    <scope>NUCLEOTIDE SEQUENCE</scope>
</reference>
<gene>
    <name evidence="1" type="ORF">LCGC14_1508200</name>
</gene>
<protein>
    <submittedName>
        <fullName evidence="1">Uncharacterized protein</fullName>
    </submittedName>
</protein>